<evidence type="ECO:0000256" key="2">
    <source>
        <dbReference type="ARBA" id="ARBA00006270"/>
    </source>
</evidence>
<dbReference type="STRING" id="5722.A2DUG0"/>
<evidence type="ECO:0000313" key="8">
    <source>
        <dbReference type="Proteomes" id="UP000001542"/>
    </source>
</evidence>
<dbReference type="VEuPathDB" id="TrichDB:TVAG_262480"/>
<dbReference type="SMR" id="A2DUG0"/>
<dbReference type="OrthoDB" id="9989112at2759"/>
<dbReference type="PANTHER" id="PTHR47980">
    <property type="entry name" value="LD44762P"/>
    <property type="match status" value="1"/>
</dbReference>
<evidence type="ECO:0000256" key="6">
    <source>
        <dbReference type="ARBA" id="ARBA00023288"/>
    </source>
</evidence>
<reference evidence="7" key="1">
    <citation type="submission" date="2006-10" db="EMBL/GenBank/DDBJ databases">
        <authorList>
            <person name="Amadeo P."/>
            <person name="Zhao Q."/>
            <person name="Wortman J."/>
            <person name="Fraser-Liggett C."/>
            <person name="Carlton J."/>
        </authorList>
    </citation>
    <scope>NUCLEOTIDE SEQUENCE</scope>
    <source>
        <strain evidence="7">G3</strain>
    </source>
</reference>
<evidence type="ECO:0000313" key="7">
    <source>
        <dbReference type="EMBL" id="EAY15998.1"/>
    </source>
</evidence>
<evidence type="ECO:0000256" key="4">
    <source>
        <dbReference type="ARBA" id="ARBA00023134"/>
    </source>
</evidence>
<dbReference type="SMART" id="SM00175">
    <property type="entry name" value="RAB"/>
    <property type="match status" value="1"/>
</dbReference>
<reference evidence="7" key="2">
    <citation type="journal article" date="2007" name="Science">
        <title>Draft genome sequence of the sexually transmitted pathogen Trichomonas vaginalis.</title>
        <authorList>
            <person name="Carlton J.M."/>
            <person name="Hirt R.P."/>
            <person name="Silva J.C."/>
            <person name="Delcher A.L."/>
            <person name="Schatz M."/>
            <person name="Zhao Q."/>
            <person name="Wortman J.R."/>
            <person name="Bidwell S.L."/>
            <person name="Alsmark U.C.M."/>
            <person name="Besteiro S."/>
            <person name="Sicheritz-Ponten T."/>
            <person name="Noel C.J."/>
            <person name="Dacks J.B."/>
            <person name="Foster P.G."/>
            <person name="Simillion C."/>
            <person name="Van de Peer Y."/>
            <person name="Miranda-Saavedra D."/>
            <person name="Barton G.J."/>
            <person name="Westrop G.D."/>
            <person name="Mueller S."/>
            <person name="Dessi D."/>
            <person name="Fiori P.L."/>
            <person name="Ren Q."/>
            <person name="Paulsen I."/>
            <person name="Zhang H."/>
            <person name="Bastida-Corcuera F.D."/>
            <person name="Simoes-Barbosa A."/>
            <person name="Brown M.T."/>
            <person name="Hayes R.D."/>
            <person name="Mukherjee M."/>
            <person name="Okumura C.Y."/>
            <person name="Schneider R."/>
            <person name="Smith A.J."/>
            <person name="Vanacova S."/>
            <person name="Villalvazo M."/>
            <person name="Haas B.J."/>
            <person name="Pertea M."/>
            <person name="Feldblyum T.V."/>
            <person name="Utterback T.R."/>
            <person name="Shu C.L."/>
            <person name="Osoegawa K."/>
            <person name="de Jong P.J."/>
            <person name="Hrdy I."/>
            <person name="Horvathova L."/>
            <person name="Zubacova Z."/>
            <person name="Dolezal P."/>
            <person name="Malik S.B."/>
            <person name="Logsdon J.M. Jr."/>
            <person name="Henze K."/>
            <person name="Gupta A."/>
            <person name="Wang C.C."/>
            <person name="Dunne R.L."/>
            <person name="Upcroft J.A."/>
            <person name="Upcroft P."/>
            <person name="White O."/>
            <person name="Salzberg S.L."/>
            <person name="Tang P."/>
            <person name="Chiu C.-H."/>
            <person name="Lee Y.-S."/>
            <person name="Embley T.M."/>
            <person name="Coombs G.H."/>
            <person name="Mottram J.C."/>
            <person name="Tachezy J."/>
            <person name="Fraser-Liggett C.M."/>
            <person name="Johnson P.J."/>
        </authorList>
    </citation>
    <scope>NUCLEOTIDE SEQUENCE [LARGE SCALE GENOMIC DNA]</scope>
    <source>
        <strain evidence="7">G3</strain>
    </source>
</reference>
<dbReference type="NCBIfam" id="TIGR00231">
    <property type="entry name" value="small_GTP"/>
    <property type="match status" value="1"/>
</dbReference>
<dbReference type="PROSITE" id="PS51419">
    <property type="entry name" value="RAB"/>
    <property type="match status" value="1"/>
</dbReference>
<dbReference type="FunFam" id="3.40.50.300:FF:000586">
    <property type="entry name" value="Rab family GTPase"/>
    <property type="match status" value="1"/>
</dbReference>
<comment type="subcellular location">
    <subcellularLocation>
        <location evidence="1">Endomembrane system</location>
    </subcellularLocation>
</comment>
<dbReference type="InterPro" id="IPR050305">
    <property type="entry name" value="Small_GTPase_Rab"/>
</dbReference>
<name>A2DUG0_TRIV3</name>
<dbReference type="KEGG" id="tva:4774005"/>
<keyword evidence="8" id="KW-1185">Reference proteome</keyword>
<dbReference type="InParanoid" id="A2DUG0"/>
<proteinExistence type="inferred from homology"/>
<dbReference type="eggNOG" id="KOG0084">
    <property type="taxonomic scope" value="Eukaryota"/>
</dbReference>
<keyword evidence="5" id="KW-0472">Membrane</keyword>
<comment type="similarity">
    <text evidence="2">Belongs to the small GTPase superfamily. Rab family.</text>
</comment>
<sequence length="199" mass="22279">MLEDPDYIFKIVLIGNAGCGKSSLLFRFCDNTFSDNYLSTIGVDFKIKTVTVDDKLVKLQIYDTGGQERFRTITSNYYHAADGIIIVYDISDRESFDAIPQWVKDVQSLSNPESYKILIGNKSDLESARAVKKDEAANVAESLGMPFMETSAKFNSNVNEMFIEMAKAIKQTKDNIVSSEEIHTTNLKGRPIGEASCWC</sequence>
<evidence type="ECO:0000256" key="1">
    <source>
        <dbReference type="ARBA" id="ARBA00004308"/>
    </source>
</evidence>
<dbReference type="VEuPathDB" id="TrichDB:TVAGG3_0595300"/>
<dbReference type="PROSITE" id="PS51420">
    <property type="entry name" value="RHO"/>
    <property type="match status" value="1"/>
</dbReference>
<organism evidence="7 8">
    <name type="scientific">Trichomonas vaginalis (strain ATCC PRA-98 / G3)</name>
    <dbReference type="NCBI Taxonomy" id="412133"/>
    <lineage>
        <taxon>Eukaryota</taxon>
        <taxon>Metamonada</taxon>
        <taxon>Parabasalia</taxon>
        <taxon>Trichomonadida</taxon>
        <taxon>Trichomonadidae</taxon>
        <taxon>Trichomonas</taxon>
    </lineage>
</organism>
<dbReference type="RefSeq" id="XP_001328221.1">
    <property type="nucleotide sequence ID" value="XM_001328186.1"/>
</dbReference>
<accession>A2DUG0</accession>
<dbReference type="GO" id="GO:0012505">
    <property type="term" value="C:endomembrane system"/>
    <property type="evidence" value="ECO:0000318"/>
    <property type="project" value="GO_Central"/>
</dbReference>
<dbReference type="OMA" id="RMELTIK"/>
<evidence type="ECO:0000256" key="5">
    <source>
        <dbReference type="ARBA" id="ARBA00023136"/>
    </source>
</evidence>
<dbReference type="GO" id="GO:0006886">
    <property type="term" value="P:intracellular protein transport"/>
    <property type="evidence" value="ECO:0000318"/>
    <property type="project" value="GO_Central"/>
</dbReference>
<dbReference type="InterPro" id="IPR027417">
    <property type="entry name" value="P-loop_NTPase"/>
</dbReference>
<dbReference type="SMART" id="SM00173">
    <property type="entry name" value="RAS"/>
    <property type="match status" value="1"/>
</dbReference>
<gene>
    <name evidence="7" type="ORF">TVAG_262480</name>
</gene>
<dbReference type="PROSITE" id="PS51421">
    <property type="entry name" value="RAS"/>
    <property type="match status" value="1"/>
</dbReference>
<protein>
    <submittedName>
        <fullName evidence="7">GTP-binding protein YPTM1, putative</fullName>
    </submittedName>
</protein>
<dbReference type="SMART" id="SM00176">
    <property type="entry name" value="RAN"/>
    <property type="match status" value="1"/>
</dbReference>
<keyword evidence="4" id="KW-0342">GTP-binding</keyword>
<dbReference type="Proteomes" id="UP000001542">
    <property type="component" value="Unassembled WGS sequence"/>
</dbReference>
<dbReference type="Pfam" id="PF00071">
    <property type="entry name" value="Ras"/>
    <property type="match status" value="1"/>
</dbReference>
<dbReference type="AlphaFoldDB" id="A2DUG0"/>
<dbReference type="InterPro" id="IPR001806">
    <property type="entry name" value="Small_GTPase"/>
</dbReference>
<dbReference type="Gene3D" id="3.40.50.300">
    <property type="entry name" value="P-loop containing nucleotide triphosphate hydrolases"/>
    <property type="match status" value="1"/>
</dbReference>
<dbReference type="InterPro" id="IPR005225">
    <property type="entry name" value="Small_GTP-bd"/>
</dbReference>
<dbReference type="EMBL" id="DS113248">
    <property type="protein sequence ID" value="EAY15998.1"/>
    <property type="molecule type" value="Genomic_DNA"/>
</dbReference>
<dbReference type="SMART" id="SM00174">
    <property type="entry name" value="RHO"/>
    <property type="match status" value="1"/>
</dbReference>
<dbReference type="SUPFAM" id="SSF52540">
    <property type="entry name" value="P-loop containing nucleoside triphosphate hydrolases"/>
    <property type="match status" value="1"/>
</dbReference>
<evidence type="ECO:0000256" key="3">
    <source>
        <dbReference type="ARBA" id="ARBA00022741"/>
    </source>
</evidence>
<keyword evidence="6" id="KW-0449">Lipoprotein</keyword>
<dbReference type="PRINTS" id="PR00449">
    <property type="entry name" value="RASTRNSFRMNG"/>
</dbReference>
<dbReference type="GO" id="GO:0003924">
    <property type="term" value="F:GTPase activity"/>
    <property type="evidence" value="ECO:0000318"/>
    <property type="project" value="GO_Central"/>
</dbReference>
<dbReference type="GO" id="GO:0005525">
    <property type="term" value="F:GTP binding"/>
    <property type="evidence" value="ECO:0007669"/>
    <property type="project" value="UniProtKB-KW"/>
</dbReference>
<keyword evidence="3" id="KW-0547">Nucleotide-binding</keyword>